<dbReference type="EMBL" id="FQYP01000005">
    <property type="protein sequence ID" value="SHJ08411.1"/>
    <property type="molecule type" value="Genomic_DNA"/>
</dbReference>
<feature type="modified residue" description="4-aspartylphosphate" evidence="1">
    <location>
        <position position="60"/>
    </location>
</feature>
<dbReference type="OrthoDB" id="673128at2"/>
<dbReference type="RefSeq" id="WP_073316439.1">
    <property type="nucleotide sequence ID" value="NZ_FQYP01000005.1"/>
</dbReference>
<sequence>MMGKLKQVLLVDDSKATNFFNKTIIEKLNCAEEVVTVQNGEEALKWIQSNSIHPELIFLDINMPVMDGWEFLSEYQKLEDKDEKAVIVLMIGAALSKEELIKANSISEIKEFSEKMLSKITVGKIINQYFNDIDIESNSSENNRVL</sequence>
<reference evidence="4" key="1">
    <citation type="submission" date="2016-11" db="EMBL/GenBank/DDBJ databases">
        <authorList>
            <person name="Varghese N."/>
            <person name="Submissions S."/>
        </authorList>
    </citation>
    <scope>NUCLEOTIDE SEQUENCE [LARGE SCALE GENOMIC DNA]</scope>
    <source>
        <strain evidence="4">DSM 22623</strain>
    </source>
</reference>
<dbReference type="Proteomes" id="UP000184432">
    <property type="component" value="Unassembled WGS sequence"/>
</dbReference>
<dbReference type="AlphaFoldDB" id="A0A1M6GEV4"/>
<dbReference type="CDD" id="cd00156">
    <property type="entry name" value="REC"/>
    <property type="match status" value="1"/>
</dbReference>
<dbReference type="STRING" id="570521.SAMN04488508_105240"/>
<dbReference type="InterPro" id="IPR052048">
    <property type="entry name" value="ST_Response_Regulator"/>
</dbReference>
<dbReference type="SMART" id="SM00448">
    <property type="entry name" value="REC"/>
    <property type="match status" value="1"/>
</dbReference>
<dbReference type="PANTHER" id="PTHR43228">
    <property type="entry name" value="TWO-COMPONENT RESPONSE REGULATOR"/>
    <property type="match status" value="1"/>
</dbReference>
<evidence type="ECO:0000313" key="3">
    <source>
        <dbReference type="EMBL" id="SHJ08411.1"/>
    </source>
</evidence>
<dbReference type="SUPFAM" id="SSF52172">
    <property type="entry name" value="CheY-like"/>
    <property type="match status" value="1"/>
</dbReference>
<protein>
    <submittedName>
        <fullName evidence="3">Response regulator receiver domain-containing protein</fullName>
    </submittedName>
</protein>
<dbReference type="Pfam" id="PF00072">
    <property type="entry name" value="Response_reg"/>
    <property type="match status" value="1"/>
</dbReference>
<evidence type="ECO:0000256" key="1">
    <source>
        <dbReference type="PROSITE-ProRule" id="PRU00169"/>
    </source>
</evidence>
<evidence type="ECO:0000313" key="4">
    <source>
        <dbReference type="Proteomes" id="UP000184432"/>
    </source>
</evidence>
<name>A0A1M6GEV4_9FLAO</name>
<dbReference type="Gene3D" id="3.40.50.2300">
    <property type="match status" value="1"/>
</dbReference>
<dbReference type="InterPro" id="IPR011006">
    <property type="entry name" value="CheY-like_superfamily"/>
</dbReference>
<feature type="domain" description="Response regulatory" evidence="2">
    <location>
        <begin position="7"/>
        <end position="130"/>
    </location>
</feature>
<keyword evidence="1" id="KW-0597">Phosphoprotein</keyword>
<keyword evidence="4" id="KW-1185">Reference proteome</keyword>
<accession>A0A1M6GEV4</accession>
<proteinExistence type="predicted"/>
<organism evidence="3 4">
    <name type="scientific">Aquimarina spongiae</name>
    <dbReference type="NCBI Taxonomy" id="570521"/>
    <lineage>
        <taxon>Bacteria</taxon>
        <taxon>Pseudomonadati</taxon>
        <taxon>Bacteroidota</taxon>
        <taxon>Flavobacteriia</taxon>
        <taxon>Flavobacteriales</taxon>
        <taxon>Flavobacteriaceae</taxon>
        <taxon>Aquimarina</taxon>
    </lineage>
</organism>
<dbReference type="GO" id="GO:0000160">
    <property type="term" value="P:phosphorelay signal transduction system"/>
    <property type="evidence" value="ECO:0007669"/>
    <property type="project" value="InterPro"/>
</dbReference>
<dbReference type="PROSITE" id="PS50110">
    <property type="entry name" value="RESPONSE_REGULATORY"/>
    <property type="match status" value="1"/>
</dbReference>
<dbReference type="PANTHER" id="PTHR43228:SF1">
    <property type="entry name" value="TWO-COMPONENT RESPONSE REGULATOR ARR22"/>
    <property type="match status" value="1"/>
</dbReference>
<gene>
    <name evidence="3" type="ORF">SAMN04488508_105240</name>
</gene>
<evidence type="ECO:0000259" key="2">
    <source>
        <dbReference type="PROSITE" id="PS50110"/>
    </source>
</evidence>
<dbReference type="InterPro" id="IPR001789">
    <property type="entry name" value="Sig_transdc_resp-reg_receiver"/>
</dbReference>